<feature type="region of interest" description="Disordered" evidence="1">
    <location>
        <begin position="273"/>
        <end position="301"/>
    </location>
</feature>
<feature type="compositionally biased region" description="Basic residues" evidence="1">
    <location>
        <begin position="709"/>
        <end position="722"/>
    </location>
</feature>
<feature type="compositionally biased region" description="Polar residues" evidence="1">
    <location>
        <begin position="649"/>
        <end position="661"/>
    </location>
</feature>
<dbReference type="EMBL" id="CAFZ01000196">
    <property type="protein sequence ID" value="CCA73004.1"/>
    <property type="molecule type" value="Genomic_DNA"/>
</dbReference>
<dbReference type="HOGENOM" id="CLU_311482_0_0_1"/>
<feature type="compositionally biased region" description="Basic and acidic residues" evidence="1">
    <location>
        <begin position="470"/>
        <end position="480"/>
    </location>
</feature>
<keyword evidence="2" id="KW-0472">Membrane</keyword>
<feature type="compositionally biased region" description="Polar residues" evidence="1">
    <location>
        <begin position="391"/>
        <end position="401"/>
    </location>
</feature>
<dbReference type="Proteomes" id="UP000007148">
    <property type="component" value="Unassembled WGS sequence"/>
</dbReference>
<feature type="region of interest" description="Disordered" evidence="1">
    <location>
        <begin position="416"/>
        <end position="446"/>
    </location>
</feature>
<feature type="compositionally biased region" description="Low complexity" evidence="1">
    <location>
        <begin position="559"/>
        <end position="570"/>
    </location>
</feature>
<feature type="compositionally biased region" description="Pro residues" evidence="1">
    <location>
        <begin position="483"/>
        <end position="498"/>
    </location>
</feature>
<feature type="region of interest" description="Disordered" evidence="1">
    <location>
        <begin position="147"/>
        <end position="172"/>
    </location>
</feature>
<feature type="compositionally biased region" description="Basic and acidic residues" evidence="1">
    <location>
        <begin position="545"/>
        <end position="558"/>
    </location>
</feature>
<dbReference type="OrthoDB" id="3266735at2759"/>
<feature type="region of interest" description="Disordered" evidence="1">
    <location>
        <begin position="379"/>
        <end position="403"/>
    </location>
</feature>
<feature type="compositionally biased region" description="Polar residues" evidence="1">
    <location>
        <begin position="808"/>
        <end position="817"/>
    </location>
</feature>
<dbReference type="AlphaFoldDB" id="G4TNW1"/>
<keyword evidence="2" id="KW-1133">Transmembrane helix</keyword>
<sequence length="943" mass="101463">MFLLRRRVAPTTPQAGNGVSNDAAPAAVSSSSKSASRQKVVRRLSESEKARVSIYLRVLNAVSAALYTTTCIAKDQASRAVETVRDKNTSEMLYLIFSLAVTAVFLTISLALYGIVLAHQSLVWLCEPVLLCNVSFFSLQPYPPQTPIDDVKPSRGRGASQTDSSFASAARDGQSLIDLSSRSSEAGDTPPSLAPQVLSPTQLAVRSLSPAFGASINADRSVEMEEILSLPTKAPSPPPLSLGSILAKRNGLVGSGSERPIKLREMSTVSYPDINTSATFGSSDDGDDSDSNQMMDKRTYQSDDIDEVPALYEEDEEEDVTFPLPSVEIGDVPYTSSPGQENVPLGPETIDVLDPASRQASMDVAATARRVQEPQLVMPDPVRMPEPQPHVRTSSESSTTFAWVPPASRVATIISSEQAPDSEDSPRDIFSPTPATFPQPHGGMTFPFLRDQLQSLASALHSESMVQATEEQKKDHRDEPFVEPTPYPSPPFTPPSSRPPTMYSSMALQMPVPSTNNLNLATPDPFVIEKSQLSALYEEAKTDLEASKRDETAAEKVQEVVAPVESSVPEPVVPVPVPVSEPEPTVEEAIAPAAVEEIEEIITPGVLESGSAPVEPARSVSPVLSVGRGGMLDGSRIHVEDLASKEKTLVSSPAEDTSLNEVGTLADVSRDEDVSFDKSNAETIERMRSGWASGADDESTGPQGNLDVKKKKKKNRSKRPGAKKGVSFDEVPFVIGSDKEQTNDEDDVDSSGPGPSFTQRGRIAELMLNELGYAPQNTPSPSVSRAIPVPKTFEIEDEEEESPPALIPSNNTSTAVVTGSPVPMRRASLISEMTMSPRLTADEMSDSSSVVLAPGEFSAKQVDHYARWFARAHRGKSLPTIQMLRDQMKECSEADLAARLKLGSRSEATKLTRTLTGDDSAKGYSSSGGSVPPVRRASYRRRR</sequence>
<feature type="region of interest" description="Disordered" evidence="1">
    <location>
        <begin position="9"/>
        <end position="31"/>
    </location>
</feature>
<feature type="compositionally biased region" description="Basic and acidic residues" evidence="1">
    <location>
        <begin position="668"/>
        <end position="688"/>
    </location>
</feature>
<evidence type="ECO:0000313" key="4">
    <source>
        <dbReference type="Proteomes" id="UP000007148"/>
    </source>
</evidence>
<reference evidence="3 4" key="1">
    <citation type="journal article" date="2011" name="PLoS Pathog.">
        <title>Endophytic Life Strategies Decoded by Genome and Transcriptome Analyses of the Mutualistic Root Symbiont Piriformospora indica.</title>
        <authorList>
            <person name="Zuccaro A."/>
            <person name="Lahrmann U."/>
            <person name="Guldener U."/>
            <person name="Langen G."/>
            <person name="Pfiffi S."/>
            <person name="Biedenkopf D."/>
            <person name="Wong P."/>
            <person name="Samans B."/>
            <person name="Grimm C."/>
            <person name="Basiewicz M."/>
            <person name="Murat C."/>
            <person name="Martin F."/>
            <person name="Kogel K.H."/>
        </authorList>
    </citation>
    <scope>NUCLEOTIDE SEQUENCE [LARGE SCALE GENOMIC DNA]</scope>
    <source>
        <strain evidence="3 4">DSM 11827</strain>
    </source>
</reference>
<feature type="compositionally biased region" description="Low complexity" evidence="1">
    <location>
        <begin position="925"/>
        <end position="936"/>
    </location>
</feature>
<dbReference type="InParanoid" id="G4TNW1"/>
<evidence type="ECO:0000313" key="3">
    <source>
        <dbReference type="EMBL" id="CCA73004.1"/>
    </source>
</evidence>
<accession>G4TNW1</accession>
<feature type="region of interest" description="Disordered" evidence="1">
    <location>
        <begin position="911"/>
        <end position="943"/>
    </location>
</feature>
<keyword evidence="2" id="KW-0812">Transmembrane</keyword>
<feature type="region of interest" description="Disordered" evidence="1">
    <location>
        <begin position="648"/>
        <end position="760"/>
    </location>
</feature>
<feature type="compositionally biased region" description="Low complexity" evidence="1">
    <location>
        <begin position="20"/>
        <end position="31"/>
    </location>
</feature>
<feature type="region of interest" description="Disordered" evidence="1">
    <location>
        <begin position="796"/>
        <end position="820"/>
    </location>
</feature>
<evidence type="ECO:0000256" key="1">
    <source>
        <dbReference type="SAM" id="MobiDB-lite"/>
    </source>
</evidence>
<proteinExistence type="predicted"/>
<name>G4TNW1_SERID</name>
<feature type="region of interest" description="Disordered" evidence="1">
    <location>
        <begin position="461"/>
        <end position="504"/>
    </location>
</feature>
<keyword evidence="4" id="KW-1185">Reference proteome</keyword>
<organism evidence="3 4">
    <name type="scientific">Serendipita indica (strain DSM 11827)</name>
    <name type="common">Root endophyte fungus</name>
    <name type="synonym">Piriformospora indica</name>
    <dbReference type="NCBI Taxonomy" id="1109443"/>
    <lineage>
        <taxon>Eukaryota</taxon>
        <taxon>Fungi</taxon>
        <taxon>Dikarya</taxon>
        <taxon>Basidiomycota</taxon>
        <taxon>Agaricomycotina</taxon>
        <taxon>Agaricomycetes</taxon>
        <taxon>Sebacinales</taxon>
        <taxon>Serendipitaceae</taxon>
        <taxon>Serendipita</taxon>
    </lineage>
</organism>
<feature type="transmembrane region" description="Helical" evidence="2">
    <location>
        <begin position="93"/>
        <end position="116"/>
    </location>
</feature>
<feature type="compositionally biased region" description="Pro residues" evidence="1">
    <location>
        <begin position="571"/>
        <end position="581"/>
    </location>
</feature>
<evidence type="ECO:0000256" key="2">
    <source>
        <dbReference type="SAM" id="Phobius"/>
    </source>
</evidence>
<feature type="region of interest" description="Disordered" evidence="1">
    <location>
        <begin position="545"/>
        <end position="584"/>
    </location>
</feature>
<protein>
    <submittedName>
        <fullName evidence="3">Uncharacterized protein</fullName>
    </submittedName>
</protein>
<comment type="caution">
    <text evidence="3">The sequence shown here is derived from an EMBL/GenBank/DDBJ whole genome shotgun (WGS) entry which is preliminary data.</text>
</comment>
<gene>
    <name evidence="3" type="ORF">PIIN_06959</name>
</gene>